<evidence type="ECO:0000256" key="1">
    <source>
        <dbReference type="SAM" id="SignalP"/>
    </source>
</evidence>
<evidence type="ECO:0000259" key="2">
    <source>
        <dbReference type="SMART" id="SM00894"/>
    </source>
</evidence>
<feature type="chain" id="PRO_5045044051" description="Excalibur calcium-binding domain-containing protein" evidence="1">
    <location>
        <begin position="19"/>
        <end position="61"/>
    </location>
</feature>
<evidence type="ECO:0000313" key="3">
    <source>
        <dbReference type="EMBL" id="GLQ57851.1"/>
    </source>
</evidence>
<gene>
    <name evidence="3" type="ORF">GCM10010862_51100</name>
</gene>
<dbReference type="InterPro" id="IPR008613">
    <property type="entry name" value="Excalibur_Ca-bd_domain"/>
</dbReference>
<organism evidence="3 4">
    <name type="scientific">Devosia nitrariae</name>
    <dbReference type="NCBI Taxonomy" id="2071872"/>
    <lineage>
        <taxon>Bacteria</taxon>
        <taxon>Pseudomonadati</taxon>
        <taxon>Pseudomonadota</taxon>
        <taxon>Alphaproteobacteria</taxon>
        <taxon>Hyphomicrobiales</taxon>
        <taxon>Devosiaceae</taxon>
        <taxon>Devosia</taxon>
    </lineage>
</organism>
<keyword evidence="1" id="KW-0732">Signal</keyword>
<protein>
    <recommendedName>
        <fullName evidence="2">Excalibur calcium-binding domain-containing protein</fullName>
    </recommendedName>
</protein>
<accession>A0ABQ5WDH9</accession>
<sequence>MFAAALAALIAITVPAYAQRDLDCSDFSSWREAQDFYEANGPGDPHRLDADNDGIACERLN</sequence>
<keyword evidence="4" id="KW-1185">Reference proteome</keyword>
<dbReference type="RefSeq" id="WP_284343221.1">
    <property type="nucleotide sequence ID" value="NZ_BSNS01000024.1"/>
</dbReference>
<reference evidence="4" key="1">
    <citation type="journal article" date="2019" name="Int. J. Syst. Evol. Microbiol.">
        <title>The Global Catalogue of Microorganisms (GCM) 10K type strain sequencing project: providing services to taxonomists for standard genome sequencing and annotation.</title>
        <authorList>
            <consortium name="The Broad Institute Genomics Platform"/>
            <consortium name="The Broad Institute Genome Sequencing Center for Infectious Disease"/>
            <person name="Wu L."/>
            <person name="Ma J."/>
        </authorList>
    </citation>
    <scope>NUCLEOTIDE SEQUENCE [LARGE SCALE GENOMIC DNA]</scope>
    <source>
        <strain evidence="4">NBRC 112416</strain>
    </source>
</reference>
<name>A0ABQ5WDH9_9HYPH</name>
<feature type="signal peptide" evidence="1">
    <location>
        <begin position="1"/>
        <end position="18"/>
    </location>
</feature>
<feature type="domain" description="Excalibur calcium-binding" evidence="2">
    <location>
        <begin position="20"/>
        <end position="58"/>
    </location>
</feature>
<proteinExistence type="predicted"/>
<comment type="caution">
    <text evidence="3">The sequence shown here is derived from an EMBL/GenBank/DDBJ whole genome shotgun (WGS) entry which is preliminary data.</text>
</comment>
<dbReference type="Proteomes" id="UP001156691">
    <property type="component" value="Unassembled WGS sequence"/>
</dbReference>
<dbReference type="Pfam" id="PF05901">
    <property type="entry name" value="Excalibur"/>
    <property type="match status" value="1"/>
</dbReference>
<dbReference type="EMBL" id="BSNS01000024">
    <property type="protein sequence ID" value="GLQ57851.1"/>
    <property type="molecule type" value="Genomic_DNA"/>
</dbReference>
<dbReference type="SMART" id="SM00894">
    <property type="entry name" value="Excalibur"/>
    <property type="match status" value="1"/>
</dbReference>
<evidence type="ECO:0000313" key="4">
    <source>
        <dbReference type="Proteomes" id="UP001156691"/>
    </source>
</evidence>